<name>A0AAP3DGE7_BRELA</name>
<reference evidence="13" key="1">
    <citation type="submission" date="2022-09" db="EMBL/GenBank/DDBJ databases">
        <title>Genome analysis and characterization of larvicidal activity of Brevibacillus strains.</title>
        <authorList>
            <person name="Patrusheva E.V."/>
            <person name="Izotova A.O."/>
            <person name="Toshchakov S.V."/>
            <person name="Sineoky S.P."/>
        </authorList>
    </citation>
    <scope>NUCLEOTIDE SEQUENCE</scope>
    <source>
        <strain evidence="13">VKPM_B-13247</strain>
    </source>
</reference>
<keyword evidence="7" id="KW-0319">Glycerol metabolism</keyword>
<dbReference type="Gene3D" id="3.40.50.10440">
    <property type="entry name" value="Dihydroxyacetone kinase, domain 1"/>
    <property type="match status" value="1"/>
</dbReference>
<dbReference type="InterPro" id="IPR004006">
    <property type="entry name" value="DhaK_dom"/>
</dbReference>
<dbReference type="InterPro" id="IPR036117">
    <property type="entry name" value="DhaL_dom_sf"/>
</dbReference>
<dbReference type="Proteomes" id="UP001077662">
    <property type="component" value="Unassembled WGS sequence"/>
</dbReference>
<gene>
    <name evidence="13" type="primary">dhaK</name>
    <name evidence="13" type="ORF">O0554_13870</name>
</gene>
<dbReference type="RefSeq" id="WP_258433835.1">
    <property type="nucleotide sequence ID" value="NZ_JANSGW010000017.1"/>
</dbReference>
<dbReference type="InterPro" id="IPR050861">
    <property type="entry name" value="Dihydroxyacetone_Kinase"/>
</dbReference>
<dbReference type="InterPro" id="IPR004007">
    <property type="entry name" value="DhaL_dom"/>
</dbReference>
<evidence type="ECO:0000259" key="11">
    <source>
        <dbReference type="PROSITE" id="PS51480"/>
    </source>
</evidence>
<evidence type="ECO:0000256" key="7">
    <source>
        <dbReference type="ARBA" id="ARBA00022798"/>
    </source>
</evidence>
<feature type="domain" description="DhaK" evidence="12">
    <location>
        <begin position="7"/>
        <end position="329"/>
    </location>
</feature>
<comment type="caution">
    <text evidence="13">The sequence shown here is derived from an EMBL/GenBank/DDBJ whole genome shotgun (WGS) entry which is preliminary data.</text>
</comment>
<evidence type="ECO:0000256" key="2">
    <source>
        <dbReference type="ARBA" id="ARBA00004745"/>
    </source>
</evidence>
<dbReference type="PANTHER" id="PTHR28629:SF4">
    <property type="entry name" value="TRIOKINASE_FMN CYCLASE"/>
    <property type="match status" value="1"/>
</dbReference>
<dbReference type="PANTHER" id="PTHR28629">
    <property type="entry name" value="TRIOKINASE/FMN CYCLASE"/>
    <property type="match status" value="1"/>
</dbReference>
<dbReference type="NCBIfam" id="TIGR02365">
    <property type="entry name" value="dha_L_ycgS"/>
    <property type="match status" value="1"/>
</dbReference>
<dbReference type="GO" id="GO:0004371">
    <property type="term" value="F:glycerone kinase activity"/>
    <property type="evidence" value="ECO:0007669"/>
    <property type="project" value="InterPro"/>
</dbReference>
<accession>A0AAP3DGE7</accession>
<dbReference type="Gene3D" id="1.25.40.340">
    <property type="match status" value="1"/>
</dbReference>
<evidence type="ECO:0000256" key="9">
    <source>
        <dbReference type="ARBA" id="ARBA00046577"/>
    </source>
</evidence>
<keyword evidence="4 13" id="KW-0808">Transferase</keyword>
<evidence type="ECO:0000313" key="13">
    <source>
        <dbReference type="EMBL" id="MCZ0807984.1"/>
    </source>
</evidence>
<dbReference type="SUPFAM" id="SSF82549">
    <property type="entry name" value="DAK1/DegV-like"/>
    <property type="match status" value="1"/>
</dbReference>
<comment type="catalytic activity">
    <reaction evidence="1">
        <text>dihydroxyacetone + phosphoenolpyruvate = dihydroxyacetone phosphate + pyruvate</text>
        <dbReference type="Rhea" id="RHEA:18381"/>
        <dbReference type="ChEBI" id="CHEBI:15361"/>
        <dbReference type="ChEBI" id="CHEBI:16016"/>
        <dbReference type="ChEBI" id="CHEBI:57642"/>
        <dbReference type="ChEBI" id="CHEBI:58702"/>
        <dbReference type="EC" id="2.7.1.121"/>
    </reaction>
</comment>
<dbReference type="PROSITE" id="PS51481">
    <property type="entry name" value="DHAK"/>
    <property type="match status" value="1"/>
</dbReference>
<dbReference type="AlphaFoldDB" id="A0AAP3DGE7"/>
<dbReference type="NCBIfam" id="TIGR02363">
    <property type="entry name" value="dhaK1"/>
    <property type="match status" value="1"/>
</dbReference>
<dbReference type="InterPro" id="IPR012736">
    <property type="entry name" value="DhaK_1"/>
</dbReference>
<evidence type="ECO:0000256" key="8">
    <source>
        <dbReference type="ARBA" id="ARBA00022840"/>
    </source>
</evidence>
<dbReference type="FunFam" id="3.30.1180.20:FF:000001">
    <property type="entry name" value="Dihydroxyacetone kinase 1"/>
    <property type="match status" value="1"/>
</dbReference>
<dbReference type="GO" id="GO:0047324">
    <property type="term" value="F:phosphoenolpyruvate-glycerone phosphotransferase activity"/>
    <property type="evidence" value="ECO:0007669"/>
    <property type="project" value="UniProtKB-EC"/>
</dbReference>
<dbReference type="EC" id="2.7.1.121" evidence="3"/>
<keyword evidence="5" id="KW-0547">Nucleotide-binding</keyword>
<evidence type="ECO:0000256" key="3">
    <source>
        <dbReference type="ARBA" id="ARBA00012095"/>
    </source>
</evidence>
<dbReference type="SUPFAM" id="SSF101473">
    <property type="entry name" value="DhaL-like"/>
    <property type="match status" value="1"/>
</dbReference>
<evidence type="ECO:0000256" key="5">
    <source>
        <dbReference type="ARBA" id="ARBA00022741"/>
    </source>
</evidence>
<dbReference type="FunFam" id="1.25.40.340:FF:000002">
    <property type="entry name" value="Dihydroxyacetone kinase, L subunit"/>
    <property type="match status" value="1"/>
</dbReference>
<dbReference type="GO" id="GO:0005524">
    <property type="term" value="F:ATP binding"/>
    <property type="evidence" value="ECO:0007669"/>
    <property type="project" value="UniProtKB-KW"/>
</dbReference>
<dbReference type="GO" id="GO:0005829">
    <property type="term" value="C:cytosol"/>
    <property type="evidence" value="ECO:0007669"/>
    <property type="project" value="TreeGrafter"/>
</dbReference>
<evidence type="ECO:0000256" key="10">
    <source>
        <dbReference type="ARBA" id="ARBA00055771"/>
    </source>
</evidence>
<dbReference type="Pfam" id="PF02734">
    <property type="entry name" value="Dak2"/>
    <property type="match status" value="1"/>
</dbReference>
<comment type="pathway">
    <text evidence="2">Polyol metabolism; glycerol degradation.</text>
</comment>
<dbReference type="FunFam" id="3.40.50.10440:FF:000001">
    <property type="entry name" value="Dihydroxyacetone kinase, DhaK subunit"/>
    <property type="match status" value="1"/>
</dbReference>
<dbReference type="Gene3D" id="3.30.1180.20">
    <property type="entry name" value="Dihydroxyacetone kinase, domain 2"/>
    <property type="match status" value="1"/>
</dbReference>
<comment type="subunit">
    <text evidence="9">Homodimer. The dihydroxyacetone kinase complex is composed of a homodimer of DhaM, a homodimer of DhaK and the subunit DhaL.</text>
</comment>
<evidence type="ECO:0000256" key="6">
    <source>
        <dbReference type="ARBA" id="ARBA00022777"/>
    </source>
</evidence>
<dbReference type="NCBIfam" id="NF011049">
    <property type="entry name" value="PRK14479.1"/>
    <property type="match status" value="1"/>
</dbReference>
<comment type="function">
    <text evidence="10">ADP-binding subunit of the dihydroxyacetone kinase, which is responsible for the phosphoenolpyruvate (PEP)-dependent phosphorylation of dihydroxyacetone. DhaL-ADP is converted to DhaL-ATP via a phosphoryl group transfer from DhaM and transmits it to dihydroxyacetone binds to DhaK.</text>
</comment>
<dbReference type="GO" id="GO:0019563">
    <property type="term" value="P:glycerol catabolic process"/>
    <property type="evidence" value="ECO:0007669"/>
    <property type="project" value="TreeGrafter"/>
</dbReference>
<evidence type="ECO:0000256" key="4">
    <source>
        <dbReference type="ARBA" id="ARBA00022679"/>
    </source>
</evidence>
<dbReference type="InterPro" id="IPR012737">
    <property type="entry name" value="DhaK_L_YcgS"/>
</dbReference>
<dbReference type="Pfam" id="PF02733">
    <property type="entry name" value="Dak1"/>
    <property type="match status" value="1"/>
</dbReference>
<dbReference type="SMART" id="SM01120">
    <property type="entry name" value="Dak2"/>
    <property type="match status" value="1"/>
</dbReference>
<evidence type="ECO:0000313" key="14">
    <source>
        <dbReference type="Proteomes" id="UP001077662"/>
    </source>
</evidence>
<keyword evidence="8" id="KW-0067">ATP-binding</keyword>
<proteinExistence type="predicted"/>
<dbReference type="EMBL" id="JAPTNE010000017">
    <property type="protein sequence ID" value="MCZ0807984.1"/>
    <property type="molecule type" value="Genomic_DNA"/>
</dbReference>
<keyword evidence="6 13" id="KW-0418">Kinase</keyword>
<evidence type="ECO:0000259" key="12">
    <source>
        <dbReference type="PROSITE" id="PS51481"/>
    </source>
</evidence>
<evidence type="ECO:0000256" key="1">
    <source>
        <dbReference type="ARBA" id="ARBA00001113"/>
    </source>
</evidence>
<sequence>MKKIMNKPETLVREMCSGIVLAHPDLEFNSKYKIIKKKEINDDKVTLISGGGSGHEPAHAGFVGKGMLDVAVCGDVFASPSQIQIYQAIKASASKKGTLLIIKNYSGDIMNFKNAAHLAGEDGVLIDYVKVDDDIAVEDSLYTVGRRGVAGTVLVHKIAGAAAEEGKELREVKEIAQKAIDRTRSIGFALTSCTVPAKGTPTFELSDDEIEYGVGIHGEPGIRREKLVSANELAKKMVTDLFRDMKISDGSQQEIGVLINGFGGSPLQELYLFANAVVREINNSNVSIFKVFVGNYMTSIDMEGASVSIISLDDQLKHYLEASCDTPALQINQPFTQLRVDEAVLELQQVNQTISYQCETDKKYAKIDKNTFSLHNLIYLIDKMSEVIIENEIAFCELDSHAGDGDFGMSVAKGFKQLKNEWSEITEHNVANIGDFLHACSMVIMEHCGGASGPIWGSAFRAASKFVKDKTELSVTDFAGMMKAVVKGIQDTGERSFGRGAVVGDKTLIDALVPFSDSWEQSATEGADIKTAAIKAAEAAVQGAKQTESIVARMGRAGTVGERSIGYPDAGAFALGVIFTQLAQVIE</sequence>
<protein>
    <recommendedName>
        <fullName evidence="3">phosphoenolpyruvate--glycerone phosphotransferase</fullName>
        <ecNumber evidence="3">2.7.1.121</ecNumber>
    </recommendedName>
</protein>
<dbReference type="PROSITE" id="PS51480">
    <property type="entry name" value="DHAL"/>
    <property type="match status" value="1"/>
</dbReference>
<feature type="domain" description="DhaL" evidence="11">
    <location>
        <begin position="375"/>
        <end position="584"/>
    </location>
</feature>
<organism evidence="13 14">
    <name type="scientific">Brevibacillus laterosporus</name>
    <name type="common">Bacillus laterosporus</name>
    <dbReference type="NCBI Taxonomy" id="1465"/>
    <lineage>
        <taxon>Bacteria</taxon>
        <taxon>Bacillati</taxon>
        <taxon>Bacillota</taxon>
        <taxon>Bacilli</taxon>
        <taxon>Bacillales</taxon>
        <taxon>Paenibacillaceae</taxon>
        <taxon>Brevibacillus</taxon>
    </lineage>
</organism>